<dbReference type="InterPro" id="IPR033469">
    <property type="entry name" value="CYTH-like_dom_sf"/>
</dbReference>
<reference evidence="3" key="1">
    <citation type="journal article" date="2019" name="Int. J. Syst. Evol. Microbiol.">
        <title>The Global Catalogue of Microorganisms (GCM) 10K type strain sequencing project: providing services to taxonomists for standard genome sequencing and annotation.</title>
        <authorList>
            <consortium name="The Broad Institute Genomics Platform"/>
            <consortium name="The Broad Institute Genome Sequencing Center for Infectious Disease"/>
            <person name="Wu L."/>
            <person name="Ma J."/>
        </authorList>
    </citation>
    <scope>NUCLEOTIDE SEQUENCE [LARGE SCALE GENOMIC DNA]</scope>
    <source>
        <strain evidence="3">CCUG 62221</strain>
    </source>
</reference>
<accession>A0ABW3WUA3</accession>
<keyword evidence="3" id="KW-1185">Reference proteome</keyword>
<proteinExistence type="predicted"/>
<dbReference type="PANTHER" id="PTHR40114:SF1">
    <property type="entry name" value="SLR0698 PROTEIN"/>
    <property type="match status" value="1"/>
</dbReference>
<dbReference type="Gene3D" id="2.40.320.10">
    <property type="entry name" value="Hypothetical Protein Pfu-838710-001"/>
    <property type="match status" value="1"/>
</dbReference>
<feature type="domain" description="CYTH" evidence="1">
    <location>
        <begin position="2"/>
        <end position="150"/>
    </location>
</feature>
<comment type="caution">
    <text evidence="2">The sequence shown here is derived from an EMBL/GenBank/DDBJ whole genome shotgun (WGS) entry which is preliminary data.</text>
</comment>
<evidence type="ECO:0000259" key="1">
    <source>
        <dbReference type="PROSITE" id="PS51707"/>
    </source>
</evidence>
<dbReference type="EMBL" id="JBHTMV010000009">
    <property type="protein sequence ID" value="MFD1294861.1"/>
    <property type="molecule type" value="Genomic_DNA"/>
</dbReference>
<protein>
    <submittedName>
        <fullName evidence="2">CYTH domain-containing protein</fullName>
    </submittedName>
</protein>
<dbReference type="InterPro" id="IPR012042">
    <property type="entry name" value="NeuTTM/CthTTM-like"/>
</dbReference>
<dbReference type="InterPro" id="IPR023577">
    <property type="entry name" value="CYTH_domain"/>
</dbReference>
<evidence type="ECO:0000313" key="3">
    <source>
        <dbReference type="Proteomes" id="UP001597241"/>
    </source>
</evidence>
<dbReference type="Pfam" id="PF01928">
    <property type="entry name" value="CYTH"/>
    <property type="match status" value="1"/>
</dbReference>
<gene>
    <name evidence="2" type="ORF">ACFQ5N_13545</name>
</gene>
<dbReference type="RefSeq" id="WP_386810246.1">
    <property type="nucleotide sequence ID" value="NZ_JBHTMV010000009.1"/>
</dbReference>
<dbReference type="CDD" id="cd07891">
    <property type="entry name" value="CYTH-like_CthTTM-like_1"/>
    <property type="match status" value="1"/>
</dbReference>
<evidence type="ECO:0000313" key="2">
    <source>
        <dbReference type="EMBL" id="MFD1294861.1"/>
    </source>
</evidence>
<dbReference type="SMART" id="SM01118">
    <property type="entry name" value="CYTH"/>
    <property type="match status" value="1"/>
</dbReference>
<name>A0ABW3WUA3_9FLAO</name>
<dbReference type="Proteomes" id="UP001597241">
    <property type="component" value="Unassembled WGS sequence"/>
</dbReference>
<dbReference type="PANTHER" id="PTHR40114">
    <property type="entry name" value="SLR0698 PROTEIN"/>
    <property type="match status" value="1"/>
</dbReference>
<dbReference type="PIRSF" id="PIRSF016487">
    <property type="entry name" value="CYTH_UCP016487"/>
    <property type="match status" value="1"/>
</dbReference>
<dbReference type="SUPFAM" id="SSF55154">
    <property type="entry name" value="CYTH-like phosphatases"/>
    <property type="match status" value="1"/>
</dbReference>
<dbReference type="PROSITE" id="PS51707">
    <property type="entry name" value="CYTH"/>
    <property type="match status" value="1"/>
</dbReference>
<organism evidence="2 3">
    <name type="scientific">Lutibacter holmesii</name>
    <dbReference type="NCBI Taxonomy" id="1137985"/>
    <lineage>
        <taxon>Bacteria</taxon>
        <taxon>Pseudomonadati</taxon>
        <taxon>Bacteroidota</taxon>
        <taxon>Flavobacteriia</taxon>
        <taxon>Flavobacteriales</taxon>
        <taxon>Flavobacteriaceae</taxon>
        <taxon>Lutibacter</taxon>
    </lineage>
</organism>
<sequence length="156" mass="18010">MGQEIERKFLVKVDFKSKATQHFHISQGFLSTVPERTVRVRLKDETGFITVKGIGNASGTTRFEWEKEISKEEAIQLLAICEPTIIEKNRYIIPTNNNLFFEVDEFLGDNKGLLIAEIELPKENTFFEKPNWLGDEVTGQSKYYNSALSKKPYSKW</sequence>